<evidence type="ECO:0000256" key="4">
    <source>
        <dbReference type="ARBA" id="ARBA00008319"/>
    </source>
</evidence>
<sequence length="357" mass="37778">MKASIVLLPGDGIGPEITQQAKRVLETIGEIFGHEFTFQSHLIGGIAIDETGDPLPEATVQACRNANAILLGAVGGPKWDDPSAKTRPEAGLLKIRKELGLFANLRPIKLFDQLIDASPLRREIIEGTDILFFRELTGGIYFGESSRSGSGKDETASQAMVYSVGEVERIVRLAAQAAKGRDNRLTSVDKANVLEPSRLWRQTAARVMAEEFPEVEYDVVLVDAMAMHLINRPSDFDVVVTGNMFGDILTDEASMLPGSLGMLPSASLGSDGPGLYEPIHGSAPDIAGKGIANPLATILAAAMLLRHSLNADAEAVAIETAVGDVLAAGLRTADIARGGPSVSTEAMGDAVVNQLKQ</sequence>
<keyword evidence="11 13" id="KW-0520">NAD</keyword>
<dbReference type="InterPro" id="IPR019818">
    <property type="entry name" value="IsoCit/isopropylmalate_DH_CS"/>
</dbReference>
<feature type="binding site" evidence="13">
    <location>
        <position position="96"/>
    </location>
    <ligand>
        <name>substrate</name>
    </ligand>
</feature>
<dbReference type="EC" id="1.1.1.85" evidence="13"/>
<evidence type="ECO:0000256" key="5">
    <source>
        <dbReference type="ARBA" id="ARBA00011738"/>
    </source>
</evidence>
<gene>
    <name evidence="13 16" type="primary">leuB</name>
    <name evidence="16" type="ORF">TBK1r_19030</name>
</gene>
<dbReference type="Proteomes" id="UP000318081">
    <property type="component" value="Chromosome"/>
</dbReference>
<dbReference type="PANTHER" id="PTHR42979">
    <property type="entry name" value="3-ISOPROPYLMALATE DEHYDROGENASE"/>
    <property type="match status" value="1"/>
</dbReference>
<keyword evidence="12 13" id="KW-0100">Branched-chain amino acid biosynthesis</keyword>
<comment type="cofactor">
    <cofactor evidence="13 14">
        <name>Mg(2+)</name>
        <dbReference type="ChEBI" id="CHEBI:18420"/>
    </cofactor>
    <cofactor evidence="13 14">
        <name>Mn(2+)</name>
        <dbReference type="ChEBI" id="CHEBI:29035"/>
    </cofactor>
    <text evidence="13 14">Binds 1 Mg(2+) or Mn(2+) ion per subunit.</text>
</comment>
<comment type="subunit">
    <text evidence="5 13 14">Homodimer.</text>
</comment>
<feature type="site" description="Important for catalysis" evidence="13">
    <location>
        <position position="141"/>
    </location>
</feature>
<feature type="binding site" evidence="13">
    <location>
        <position position="223"/>
    </location>
    <ligand>
        <name>Mg(2+)</name>
        <dbReference type="ChEBI" id="CHEBI:18420"/>
    </ligand>
</feature>
<dbReference type="InterPro" id="IPR024084">
    <property type="entry name" value="IsoPropMal-DH-like_dom"/>
</dbReference>
<feature type="binding site" evidence="13">
    <location>
        <position position="134"/>
    </location>
    <ligand>
        <name>substrate</name>
    </ligand>
</feature>
<evidence type="ECO:0000256" key="13">
    <source>
        <dbReference type="HAMAP-Rule" id="MF_01033"/>
    </source>
</evidence>
<comment type="pathway">
    <text evidence="3 13 14">Amino-acid biosynthesis; L-leucine biosynthesis; L-leucine from 3-methyl-2-oxobutanoate: step 3/4.</text>
</comment>
<organism evidence="16 17">
    <name type="scientific">Stieleria magnilauensis</name>
    <dbReference type="NCBI Taxonomy" id="2527963"/>
    <lineage>
        <taxon>Bacteria</taxon>
        <taxon>Pseudomonadati</taxon>
        <taxon>Planctomycetota</taxon>
        <taxon>Planctomycetia</taxon>
        <taxon>Pirellulales</taxon>
        <taxon>Pirellulaceae</taxon>
        <taxon>Stieleria</taxon>
    </lineage>
</organism>
<dbReference type="SUPFAM" id="SSF53659">
    <property type="entry name" value="Isocitrate/Isopropylmalate dehydrogenase-like"/>
    <property type="match status" value="1"/>
</dbReference>
<dbReference type="Pfam" id="PF00180">
    <property type="entry name" value="Iso_dh"/>
    <property type="match status" value="1"/>
</dbReference>
<evidence type="ECO:0000256" key="6">
    <source>
        <dbReference type="ARBA" id="ARBA00022430"/>
    </source>
</evidence>
<dbReference type="RefSeq" id="WP_145209146.1">
    <property type="nucleotide sequence ID" value="NZ_CP036432.1"/>
</dbReference>
<feature type="domain" description="Isopropylmalate dehydrogenase-like" evidence="15">
    <location>
        <begin position="4"/>
        <end position="351"/>
    </location>
</feature>
<keyword evidence="10 13" id="KW-0560">Oxidoreductase</keyword>
<dbReference type="PROSITE" id="PS00470">
    <property type="entry name" value="IDH_IMDH"/>
    <property type="match status" value="1"/>
</dbReference>
<protein>
    <recommendedName>
        <fullName evidence="13">3-isopropylmalate dehydrogenase</fullName>
        <ecNumber evidence="13">1.1.1.85</ecNumber>
    </recommendedName>
    <alternativeName>
        <fullName evidence="13">3-IPM-DH</fullName>
    </alternativeName>
    <alternativeName>
        <fullName evidence="13">Beta-IPM dehydrogenase</fullName>
        <shortName evidence="13">IMDH</shortName>
    </alternativeName>
</protein>
<evidence type="ECO:0000256" key="1">
    <source>
        <dbReference type="ARBA" id="ARBA00000624"/>
    </source>
</evidence>
<feature type="site" description="Important for catalysis" evidence="13">
    <location>
        <position position="190"/>
    </location>
</feature>
<dbReference type="NCBIfam" id="TIGR00169">
    <property type="entry name" value="leuB"/>
    <property type="match status" value="1"/>
</dbReference>
<comment type="catalytic activity">
    <reaction evidence="1 13 14">
        <text>(2R,3S)-3-isopropylmalate + NAD(+) = 4-methyl-2-oxopentanoate + CO2 + NADH</text>
        <dbReference type="Rhea" id="RHEA:32271"/>
        <dbReference type="ChEBI" id="CHEBI:16526"/>
        <dbReference type="ChEBI" id="CHEBI:17865"/>
        <dbReference type="ChEBI" id="CHEBI:35121"/>
        <dbReference type="ChEBI" id="CHEBI:57540"/>
        <dbReference type="ChEBI" id="CHEBI:57945"/>
        <dbReference type="EC" id="1.1.1.85"/>
    </reaction>
</comment>
<evidence type="ECO:0000256" key="9">
    <source>
        <dbReference type="ARBA" id="ARBA00022842"/>
    </source>
</evidence>
<dbReference type="GO" id="GO:0003862">
    <property type="term" value="F:3-isopropylmalate dehydrogenase activity"/>
    <property type="evidence" value="ECO:0007669"/>
    <property type="project" value="UniProtKB-EC"/>
</dbReference>
<keyword evidence="8 13" id="KW-0479">Metal-binding</keyword>
<evidence type="ECO:0000256" key="7">
    <source>
        <dbReference type="ARBA" id="ARBA00022605"/>
    </source>
</evidence>
<dbReference type="SMART" id="SM01329">
    <property type="entry name" value="Iso_dh"/>
    <property type="match status" value="1"/>
</dbReference>
<dbReference type="EMBL" id="CP036432">
    <property type="protein sequence ID" value="QDV82970.1"/>
    <property type="molecule type" value="Genomic_DNA"/>
</dbReference>
<keyword evidence="9 13" id="KW-0460">Magnesium</keyword>
<evidence type="ECO:0000256" key="11">
    <source>
        <dbReference type="ARBA" id="ARBA00023027"/>
    </source>
</evidence>
<evidence type="ECO:0000256" key="8">
    <source>
        <dbReference type="ARBA" id="ARBA00022723"/>
    </source>
</evidence>
<evidence type="ECO:0000256" key="14">
    <source>
        <dbReference type="RuleBase" id="RU004445"/>
    </source>
</evidence>
<feature type="binding site" evidence="13">
    <location>
        <position position="106"/>
    </location>
    <ligand>
        <name>substrate</name>
    </ligand>
</feature>
<evidence type="ECO:0000256" key="3">
    <source>
        <dbReference type="ARBA" id="ARBA00004762"/>
    </source>
</evidence>
<evidence type="ECO:0000259" key="15">
    <source>
        <dbReference type="SMART" id="SM01329"/>
    </source>
</evidence>
<evidence type="ECO:0000256" key="2">
    <source>
        <dbReference type="ARBA" id="ARBA00001936"/>
    </source>
</evidence>
<accession>A0ABX5XNL4</accession>
<evidence type="ECO:0000256" key="12">
    <source>
        <dbReference type="ARBA" id="ARBA00023304"/>
    </source>
</evidence>
<comment type="subcellular location">
    <subcellularLocation>
        <location evidence="13">Cytoplasm</location>
    </subcellularLocation>
</comment>
<evidence type="ECO:0000256" key="10">
    <source>
        <dbReference type="ARBA" id="ARBA00023002"/>
    </source>
</evidence>
<keyword evidence="13" id="KW-0963">Cytoplasm</keyword>
<keyword evidence="13" id="KW-0464">Manganese</keyword>
<feature type="binding site" evidence="13">
    <location>
        <position position="247"/>
    </location>
    <ligand>
        <name>Mg(2+)</name>
        <dbReference type="ChEBI" id="CHEBI:18420"/>
    </ligand>
</feature>
<feature type="binding site" evidence="13">
    <location>
        <begin position="76"/>
        <end position="89"/>
    </location>
    <ligand>
        <name>NAD(+)</name>
        <dbReference type="ChEBI" id="CHEBI:57540"/>
    </ligand>
</feature>
<dbReference type="HAMAP" id="MF_01033">
    <property type="entry name" value="LeuB_type1"/>
    <property type="match status" value="1"/>
</dbReference>
<dbReference type="PANTHER" id="PTHR42979:SF1">
    <property type="entry name" value="3-ISOPROPYLMALATE DEHYDROGENASE"/>
    <property type="match status" value="1"/>
</dbReference>
<dbReference type="InterPro" id="IPR004429">
    <property type="entry name" value="Isopropylmalate_DH"/>
</dbReference>
<comment type="similarity">
    <text evidence="4 13">Belongs to the isocitrate and isopropylmalate dehydrogenases family. LeuB type 1 subfamily.</text>
</comment>
<feature type="binding site" evidence="13">
    <location>
        <position position="223"/>
    </location>
    <ligand>
        <name>substrate</name>
    </ligand>
</feature>
<comment type="function">
    <text evidence="13 14">Catalyzes the oxidation of 3-carboxy-2-hydroxy-4-methylpentanoate (3-isopropylmalate) to 3-carboxy-4-methyl-2-oxopentanoate. The product decarboxylates to 4-methyl-2 oxopentanoate.</text>
</comment>
<name>A0ABX5XNL4_9BACT</name>
<evidence type="ECO:0000313" key="17">
    <source>
        <dbReference type="Proteomes" id="UP000318081"/>
    </source>
</evidence>
<feature type="binding site" evidence="13">
    <location>
        <position position="251"/>
    </location>
    <ligand>
        <name>Mg(2+)</name>
        <dbReference type="ChEBI" id="CHEBI:18420"/>
    </ligand>
</feature>
<comment type="cofactor">
    <cofactor evidence="2">
        <name>Mn(2+)</name>
        <dbReference type="ChEBI" id="CHEBI:29035"/>
    </cofactor>
</comment>
<dbReference type="Gene3D" id="3.40.718.10">
    <property type="entry name" value="Isopropylmalate Dehydrogenase"/>
    <property type="match status" value="1"/>
</dbReference>
<keyword evidence="17" id="KW-1185">Reference proteome</keyword>
<proteinExistence type="inferred from homology"/>
<feature type="binding site" evidence="13">
    <location>
        <begin position="281"/>
        <end position="293"/>
    </location>
    <ligand>
        <name>NAD(+)</name>
        <dbReference type="ChEBI" id="CHEBI:57540"/>
    </ligand>
</feature>
<keyword evidence="7 13" id="KW-0028">Amino-acid biosynthesis</keyword>
<reference evidence="16 17" key="1">
    <citation type="submission" date="2019-02" db="EMBL/GenBank/DDBJ databases">
        <title>Deep-cultivation of Planctomycetes and their phenomic and genomic characterization uncovers novel biology.</title>
        <authorList>
            <person name="Wiegand S."/>
            <person name="Jogler M."/>
            <person name="Boedeker C."/>
            <person name="Pinto D."/>
            <person name="Vollmers J."/>
            <person name="Rivas-Marin E."/>
            <person name="Kohn T."/>
            <person name="Peeters S.H."/>
            <person name="Heuer A."/>
            <person name="Rast P."/>
            <person name="Oberbeckmann S."/>
            <person name="Bunk B."/>
            <person name="Jeske O."/>
            <person name="Meyerdierks A."/>
            <person name="Storesund J.E."/>
            <person name="Kallscheuer N."/>
            <person name="Luecker S."/>
            <person name="Lage O.M."/>
            <person name="Pohl T."/>
            <person name="Merkel B.J."/>
            <person name="Hornburger P."/>
            <person name="Mueller R.-W."/>
            <person name="Bruemmer F."/>
            <person name="Labrenz M."/>
            <person name="Spormann A.M."/>
            <person name="Op den Camp H."/>
            <person name="Overmann J."/>
            <person name="Amann R."/>
            <person name="Jetten M.S.M."/>
            <person name="Mascher T."/>
            <person name="Medema M.H."/>
            <person name="Devos D.P."/>
            <person name="Kaster A.-K."/>
            <person name="Ovreas L."/>
            <person name="Rohde M."/>
            <person name="Galperin M.Y."/>
            <person name="Jogler C."/>
        </authorList>
    </citation>
    <scope>NUCLEOTIDE SEQUENCE [LARGE SCALE GENOMIC DNA]</scope>
    <source>
        <strain evidence="16 17">TBK1r</strain>
    </source>
</reference>
<evidence type="ECO:0000313" key="16">
    <source>
        <dbReference type="EMBL" id="QDV82970.1"/>
    </source>
</evidence>
<keyword evidence="6 13" id="KW-0432">Leucine biosynthesis</keyword>